<dbReference type="Gene3D" id="3.10.20.30">
    <property type="match status" value="1"/>
</dbReference>
<organism evidence="2 3">
    <name type="scientific">Bdellovibrio reynosensis</name>
    <dbReference type="NCBI Taxonomy" id="2835041"/>
    <lineage>
        <taxon>Bacteria</taxon>
        <taxon>Pseudomonadati</taxon>
        <taxon>Bdellovibrionota</taxon>
        <taxon>Bdellovibrionia</taxon>
        <taxon>Bdellovibrionales</taxon>
        <taxon>Pseudobdellovibrionaceae</taxon>
        <taxon>Bdellovibrio</taxon>
    </lineage>
</organism>
<evidence type="ECO:0000313" key="3">
    <source>
        <dbReference type="Proteomes" id="UP000830116"/>
    </source>
</evidence>
<dbReference type="CDD" id="cd00207">
    <property type="entry name" value="fer2"/>
    <property type="match status" value="1"/>
</dbReference>
<evidence type="ECO:0000313" key="2">
    <source>
        <dbReference type="EMBL" id="UOF00071.1"/>
    </source>
</evidence>
<proteinExistence type="predicted"/>
<dbReference type="Proteomes" id="UP000830116">
    <property type="component" value="Chromosome"/>
</dbReference>
<dbReference type="InterPro" id="IPR012675">
    <property type="entry name" value="Beta-grasp_dom_sf"/>
</dbReference>
<dbReference type="InterPro" id="IPR036010">
    <property type="entry name" value="2Fe-2S_ferredoxin-like_sf"/>
</dbReference>
<reference evidence="2" key="1">
    <citation type="submission" date="2022-03" db="EMBL/GenBank/DDBJ databases">
        <title>Genome Identification and Characterization of new species Bdellovibrio reynosense LBG001 sp. nov. from a Mexico soil sample.</title>
        <authorList>
            <person name="Camilli A."/>
            <person name="Ajao Y."/>
            <person name="Guo X."/>
        </authorList>
    </citation>
    <scope>NUCLEOTIDE SEQUENCE</scope>
    <source>
        <strain evidence="2">LBG001</strain>
    </source>
</reference>
<dbReference type="SUPFAM" id="SSF54292">
    <property type="entry name" value="2Fe-2S ferredoxin-like"/>
    <property type="match status" value="1"/>
</dbReference>
<sequence>MEALLKAGLPVASSCNGDGVCAKCKVMIIEGNENLSPPNETEAFLQEKNSLPNTTRISCQVQILGPIKVDTTYW</sequence>
<dbReference type="InterPro" id="IPR001041">
    <property type="entry name" value="2Fe-2S_ferredoxin-type"/>
</dbReference>
<evidence type="ECO:0000259" key="1">
    <source>
        <dbReference type="PROSITE" id="PS51085"/>
    </source>
</evidence>
<accession>A0ABY4C8W3</accession>
<protein>
    <submittedName>
        <fullName evidence="2">(2Fe-2S)-binding protein</fullName>
    </submittedName>
</protein>
<dbReference type="EMBL" id="CP093442">
    <property type="protein sequence ID" value="UOF00071.1"/>
    <property type="molecule type" value="Genomic_DNA"/>
</dbReference>
<gene>
    <name evidence="2" type="ORF">MNR06_10195</name>
</gene>
<dbReference type="PROSITE" id="PS51085">
    <property type="entry name" value="2FE2S_FER_2"/>
    <property type="match status" value="1"/>
</dbReference>
<keyword evidence="3" id="KW-1185">Reference proteome</keyword>
<feature type="domain" description="2Fe-2S ferredoxin-type" evidence="1">
    <location>
        <begin position="1"/>
        <end position="74"/>
    </location>
</feature>
<name>A0ABY4C8W3_9BACT</name>
<dbReference type="Pfam" id="PF00111">
    <property type="entry name" value="Fer2"/>
    <property type="match status" value="1"/>
</dbReference>